<reference evidence="1" key="1">
    <citation type="submission" date="2021-04" db="EMBL/GenBank/DDBJ databases">
        <title>Genomic sequence of Actinosynnema pretiosum subsp. pretiosum ATCC 31280 (C-14919).</title>
        <authorList>
            <person name="Bai L."/>
            <person name="Wang X."/>
            <person name="Xiao Y."/>
        </authorList>
    </citation>
    <scope>NUCLEOTIDE SEQUENCE</scope>
    <source>
        <strain evidence="1">ATCC 31280</strain>
    </source>
</reference>
<organism evidence="1 2">
    <name type="scientific">Actinosynnema pretiosum subsp. pretiosum</name>
    <dbReference type="NCBI Taxonomy" id="103721"/>
    <lineage>
        <taxon>Bacteria</taxon>
        <taxon>Bacillati</taxon>
        <taxon>Actinomycetota</taxon>
        <taxon>Actinomycetes</taxon>
        <taxon>Pseudonocardiales</taxon>
        <taxon>Pseudonocardiaceae</taxon>
        <taxon>Actinosynnema</taxon>
    </lineage>
</organism>
<name>A0AA45R6A3_9PSEU</name>
<dbReference type="EMBL" id="CP073249">
    <property type="protein sequence ID" value="QUF06664.1"/>
    <property type="molecule type" value="Genomic_DNA"/>
</dbReference>
<dbReference type="Proteomes" id="UP000677152">
    <property type="component" value="Chromosome"/>
</dbReference>
<evidence type="ECO:0000313" key="1">
    <source>
        <dbReference type="EMBL" id="QUF06664.1"/>
    </source>
</evidence>
<gene>
    <name evidence="1" type="ORF">KCV87_11785</name>
</gene>
<sequence>MFDMDNELDEKSSQVGPRGAVVIPLGESVQRIREPLSRETYENFGQRAFEALEKAEIYDKTESGETRKRPRGL</sequence>
<accession>A0AA45R6A3</accession>
<dbReference type="AlphaFoldDB" id="A0AA45R6A3"/>
<evidence type="ECO:0000313" key="2">
    <source>
        <dbReference type="Proteomes" id="UP000677152"/>
    </source>
</evidence>
<proteinExistence type="predicted"/>
<protein>
    <submittedName>
        <fullName evidence="1">Uncharacterized protein</fullName>
    </submittedName>
</protein>